<dbReference type="InParanoid" id="A0A1X2H4U4"/>
<dbReference type="PANTHER" id="PTHR13396">
    <property type="entry name" value="NEDD4 FAMILY INTERACTING PROTEIN 1/2"/>
    <property type="match status" value="1"/>
</dbReference>
<evidence type="ECO:0000256" key="4">
    <source>
        <dbReference type="ARBA" id="ARBA00023136"/>
    </source>
</evidence>
<feature type="compositionally biased region" description="Basic and acidic residues" evidence="5">
    <location>
        <begin position="93"/>
        <end position="102"/>
    </location>
</feature>
<keyword evidence="4 6" id="KW-0472">Membrane</keyword>
<comment type="subcellular location">
    <subcellularLocation>
        <location evidence="1">Membrane</location>
        <topology evidence="1">Multi-pass membrane protein</topology>
    </subcellularLocation>
</comment>
<evidence type="ECO:0000256" key="6">
    <source>
        <dbReference type="SAM" id="Phobius"/>
    </source>
</evidence>
<dbReference type="GO" id="GO:0006511">
    <property type="term" value="P:ubiquitin-dependent protein catabolic process"/>
    <property type="evidence" value="ECO:0007669"/>
    <property type="project" value="TreeGrafter"/>
</dbReference>
<evidence type="ECO:0000256" key="5">
    <source>
        <dbReference type="SAM" id="MobiDB-lite"/>
    </source>
</evidence>
<dbReference type="GO" id="GO:0005783">
    <property type="term" value="C:endoplasmic reticulum"/>
    <property type="evidence" value="ECO:0007669"/>
    <property type="project" value="TreeGrafter"/>
</dbReference>
<dbReference type="GO" id="GO:0005794">
    <property type="term" value="C:Golgi apparatus"/>
    <property type="evidence" value="ECO:0007669"/>
    <property type="project" value="TreeGrafter"/>
</dbReference>
<dbReference type="OrthoDB" id="10003116at2759"/>
<dbReference type="CDD" id="cd22212">
    <property type="entry name" value="NDFIP-like"/>
    <property type="match status" value="1"/>
</dbReference>
<evidence type="ECO:0008006" key="9">
    <source>
        <dbReference type="Google" id="ProtNLM"/>
    </source>
</evidence>
<dbReference type="EMBL" id="MCGN01000009">
    <property type="protein sequence ID" value="ORY93434.1"/>
    <property type="molecule type" value="Genomic_DNA"/>
</dbReference>
<gene>
    <name evidence="7" type="ORF">BCR43DRAFT_444987</name>
</gene>
<dbReference type="Proteomes" id="UP000242180">
    <property type="component" value="Unassembled WGS sequence"/>
</dbReference>
<evidence type="ECO:0000256" key="1">
    <source>
        <dbReference type="ARBA" id="ARBA00004141"/>
    </source>
</evidence>
<dbReference type="InterPro" id="IPR019325">
    <property type="entry name" value="NEDD4/Bsd2"/>
</dbReference>
<dbReference type="FunCoup" id="A0A1X2H4U4">
    <property type="interactions" value="145"/>
</dbReference>
<evidence type="ECO:0000313" key="8">
    <source>
        <dbReference type="Proteomes" id="UP000242180"/>
    </source>
</evidence>
<reference evidence="7 8" key="1">
    <citation type="submission" date="2016-07" db="EMBL/GenBank/DDBJ databases">
        <title>Pervasive Adenine N6-methylation of Active Genes in Fungi.</title>
        <authorList>
            <consortium name="DOE Joint Genome Institute"/>
            <person name="Mondo S.J."/>
            <person name="Dannebaum R.O."/>
            <person name="Kuo R.C."/>
            <person name="Labutti K."/>
            <person name="Haridas S."/>
            <person name="Kuo A."/>
            <person name="Salamov A."/>
            <person name="Ahrendt S.R."/>
            <person name="Lipzen A."/>
            <person name="Sullivan W."/>
            <person name="Andreopoulos W.B."/>
            <person name="Clum A."/>
            <person name="Lindquist E."/>
            <person name="Daum C."/>
            <person name="Ramamoorthy G.K."/>
            <person name="Gryganskyi A."/>
            <person name="Culley D."/>
            <person name="Magnuson J.K."/>
            <person name="James T.Y."/>
            <person name="O'Malley M.A."/>
            <person name="Stajich J.E."/>
            <person name="Spatafora J.W."/>
            <person name="Visel A."/>
            <person name="Grigoriev I.V."/>
        </authorList>
    </citation>
    <scope>NUCLEOTIDE SEQUENCE [LARGE SCALE GENOMIC DNA]</scope>
    <source>
        <strain evidence="7 8">NRRL 2496</strain>
    </source>
</reference>
<dbReference type="Pfam" id="PF10176">
    <property type="entry name" value="NEDD4_Bsd2"/>
    <property type="match status" value="1"/>
</dbReference>
<dbReference type="PANTHER" id="PTHR13396:SF5">
    <property type="entry name" value="NEDD4 FAMILY INTERACTING PROTEIN"/>
    <property type="match status" value="1"/>
</dbReference>
<comment type="caution">
    <text evidence="7">The sequence shown here is derived from an EMBL/GenBank/DDBJ whole genome shotgun (WGS) entry which is preliminary data.</text>
</comment>
<dbReference type="OMA" id="IAYFLMM"/>
<dbReference type="GO" id="GO:0030001">
    <property type="term" value="P:metal ion transport"/>
    <property type="evidence" value="ECO:0007669"/>
    <property type="project" value="InterPro"/>
</dbReference>
<evidence type="ECO:0000313" key="7">
    <source>
        <dbReference type="EMBL" id="ORY93434.1"/>
    </source>
</evidence>
<dbReference type="STRING" id="13706.A0A1X2H4U4"/>
<keyword evidence="3 6" id="KW-1133">Transmembrane helix</keyword>
<dbReference type="GO" id="GO:0007034">
    <property type="term" value="P:vacuolar transport"/>
    <property type="evidence" value="ECO:0007669"/>
    <property type="project" value="InterPro"/>
</dbReference>
<feature type="transmembrane region" description="Helical" evidence="6">
    <location>
        <begin position="232"/>
        <end position="250"/>
    </location>
</feature>
<protein>
    <recommendedName>
        <fullName evidence="9">Metal homeostatis protein bsd2</fullName>
    </recommendedName>
</protein>
<dbReference type="AlphaFoldDB" id="A0A1X2H4U4"/>
<evidence type="ECO:0000256" key="3">
    <source>
        <dbReference type="ARBA" id="ARBA00022989"/>
    </source>
</evidence>
<sequence>SLNRQRTDLEETFGESFDDDDEDDDDNHDESHRLLSSRTAMPQPPASTSSASSSSSSSNLVPPTAHHRPRSTSRPAVLPVTNDGVFSNMAAKPETEADKLDETPPAYEEAAADSTPPYWQTTVIAPPGMGDIILVEGMPVGNLFNYAWNLLGNFQFVGFMLTYLLHTSHAAKYGFYIRSRKSCSRFGKLGVFIVFLGGSLDEFEYSDDGESDDNKNKDSNNGDDESSTNADIIAYLLMLIGWFIIIRANVDYIRARKMEKIIAAEPSVENMV</sequence>
<accession>A0A1X2H4U4</accession>
<feature type="region of interest" description="Disordered" evidence="5">
    <location>
        <begin position="206"/>
        <end position="226"/>
    </location>
</feature>
<feature type="compositionally biased region" description="Acidic residues" evidence="5">
    <location>
        <begin position="10"/>
        <end position="28"/>
    </location>
</feature>
<keyword evidence="2 6" id="KW-0812">Transmembrane</keyword>
<name>A0A1X2H4U4_SYNRA</name>
<feature type="non-terminal residue" evidence="7">
    <location>
        <position position="1"/>
    </location>
</feature>
<feature type="transmembrane region" description="Helical" evidence="6">
    <location>
        <begin position="146"/>
        <end position="165"/>
    </location>
</feature>
<dbReference type="GO" id="GO:0031398">
    <property type="term" value="P:positive regulation of protein ubiquitination"/>
    <property type="evidence" value="ECO:0007669"/>
    <property type="project" value="TreeGrafter"/>
</dbReference>
<dbReference type="GO" id="GO:0048471">
    <property type="term" value="C:perinuclear region of cytoplasm"/>
    <property type="evidence" value="ECO:0007669"/>
    <property type="project" value="TreeGrafter"/>
</dbReference>
<dbReference type="GO" id="GO:0016020">
    <property type="term" value="C:membrane"/>
    <property type="evidence" value="ECO:0007669"/>
    <property type="project" value="UniProtKB-SubCell"/>
</dbReference>
<keyword evidence="8" id="KW-1185">Reference proteome</keyword>
<organism evidence="7 8">
    <name type="scientific">Syncephalastrum racemosum</name>
    <name type="common">Filamentous fungus</name>
    <dbReference type="NCBI Taxonomy" id="13706"/>
    <lineage>
        <taxon>Eukaryota</taxon>
        <taxon>Fungi</taxon>
        <taxon>Fungi incertae sedis</taxon>
        <taxon>Mucoromycota</taxon>
        <taxon>Mucoromycotina</taxon>
        <taxon>Mucoromycetes</taxon>
        <taxon>Mucorales</taxon>
        <taxon>Syncephalastraceae</taxon>
        <taxon>Syncephalastrum</taxon>
    </lineage>
</organism>
<feature type="region of interest" description="Disordered" evidence="5">
    <location>
        <begin position="1"/>
        <end position="114"/>
    </location>
</feature>
<feature type="compositionally biased region" description="Low complexity" evidence="5">
    <location>
        <begin position="46"/>
        <end position="58"/>
    </location>
</feature>
<evidence type="ECO:0000256" key="2">
    <source>
        <dbReference type="ARBA" id="ARBA00022692"/>
    </source>
</evidence>
<proteinExistence type="predicted"/>